<evidence type="ECO:0000256" key="1">
    <source>
        <dbReference type="SAM" id="MobiDB-lite"/>
    </source>
</evidence>
<feature type="compositionally biased region" description="Polar residues" evidence="1">
    <location>
        <begin position="72"/>
        <end position="88"/>
    </location>
</feature>
<accession>A0A3P7Z1J4</accession>
<accession>A0A183FWK9</accession>
<dbReference type="EMBL" id="UZAH01027654">
    <property type="protein sequence ID" value="VDO93800.1"/>
    <property type="molecule type" value="Genomic_DNA"/>
</dbReference>
<keyword evidence="3" id="KW-1185">Reference proteome</keyword>
<proteinExistence type="predicted"/>
<dbReference type="WBParaSite" id="HPBE_0001283101-mRNA-1">
    <property type="protein sequence ID" value="HPBE_0001283101-mRNA-1"/>
    <property type="gene ID" value="HPBE_0001283101"/>
</dbReference>
<feature type="region of interest" description="Disordered" evidence="1">
    <location>
        <begin position="58"/>
        <end position="88"/>
    </location>
</feature>
<reference evidence="2 3" key="1">
    <citation type="submission" date="2018-11" db="EMBL/GenBank/DDBJ databases">
        <authorList>
            <consortium name="Pathogen Informatics"/>
        </authorList>
    </citation>
    <scope>NUCLEOTIDE SEQUENCE [LARGE SCALE GENOMIC DNA]</scope>
</reference>
<evidence type="ECO:0000313" key="3">
    <source>
        <dbReference type="Proteomes" id="UP000050761"/>
    </source>
</evidence>
<name>A0A183FWK9_HELPZ</name>
<feature type="region of interest" description="Disordered" evidence="1">
    <location>
        <begin position="1"/>
        <end position="21"/>
    </location>
</feature>
<evidence type="ECO:0000313" key="2">
    <source>
        <dbReference type="EMBL" id="VDO93800.1"/>
    </source>
</evidence>
<reference evidence="4" key="2">
    <citation type="submission" date="2019-09" db="UniProtKB">
        <authorList>
            <consortium name="WormBaseParasite"/>
        </authorList>
    </citation>
    <scope>IDENTIFICATION</scope>
</reference>
<sequence>MLTRYYGNMSKEEEEEQEEDVVAGEFGAEKLREDSKPEHPWPVVRNALMALCPARHSASTALEKKRRHADGMSSQLSDVTSGSRSVLV</sequence>
<dbReference type="Proteomes" id="UP000050761">
    <property type="component" value="Unassembled WGS sequence"/>
</dbReference>
<organism evidence="3 4">
    <name type="scientific">Heligmosomoides polygyrus</name>
    <name type="common">Parasitic roundworm</name>
    <dbReference type="NCBI Taxonomy" id="6339"/>
    <lineage>
        <taxon>Eukaryota</taxon>
        <taxon>Metazoa</taxon>
        <taxon>Ecdysozoa</taxon>
        <taxon>Nematoda</taxon>
        <taxon>Chromadorea</taxon>
        <taxon>Rhabditida</taxon>
        <taxon>Rhabditina</taxon>
        <taxon>Rhabditomorpha</taxon>
        <taxon>Strongyloidea</taxon>
        <taxon>Heligmosomidae</taxon>
        <taxon>Heligmosomoides</taxon>
    </lineage>
</organism>
<evidence type="ECO:0000313" key="4">
    <source>
        <dbReference type="WBParaSite" id="HPBE_0001283101-mRNA-1"/>
    </source>
</evidence>
<feature type="compositionally biased region" description="Acidic residues" evidence="1">
    <location>
        <begin position="12"/>
        <end position="21"/>
    </location>
</feature>
<dbReference type="AlphaFoldDB" id="A0A183FWK9"/>
<protein>
    <submittedName>
        <fullName evidence="2 4">Uncharacterized protein</fullName>
    </submittedName>
</protein>
<gene>
    <name evidence="2" type="ORF">HPBE_LOCUS12832</name>
</gene>